<keyword evidence="2" id="KW-0732">Signal</keyword>
<proteinExistence type="predicted"/>
<organism evidence="3 4">
    <name type="scientific">Trifolium subterraneum</name>
    <name type="common">Subterranean clover</name>
    <dbReference type="NCBI Taxonomy" id="3900"/>
    <lineage>
        <taxon>Eukaryota</taxon>
        <taxon>Viridiplantae</taxon>
        <taxon>Streptophyta</taxon>
        <taxon>Embryophyta</taxon>
        <taxon>Tracheophyta</taxon>
        <taxon>Spermatophyta</taxon>
        <taxon>Magnoliopsida</taxon>
        <taxon>eudicotyledons</taxon>
        <taxon>Gunneridae</taxon>
        <taxon>Pentapetalae</taxon>
        <taxon>rosids</taxon>
        <taxon>fabids</taxon>
        <taxon>Fabales</taxon>
        <taxon>Fabaceae</taxon>
        <taxon>Papilionoideae</taxon>
        <taxon>50 kb inversion clade</taxon>
        <taxon>NPAAA clade</taxon>
        <taxon>Hologalegina</taxon>
        <taxon>IRL clade</taxon>
        <taxon>Trifolieae</taxon>
        <taxon>Trifolium</taxon>
    </lineage>
</organism>
<evidence type="ECO:0000256" key="1">
    <source>
        <dbReference type="SAM" id="MobiDB-lite"/>
    </source>
</evidence>
<feature type="region of interest" description="Disordered" evidence="1">
    <location>
        <begin position="35"/>
        <end position="79"/>
    </location>
</feature>
<gene>
    <name evidence="3" type="ORF">TSUD_234370</name>
</gene>
<evidence type="ECO:0000313" key="4">
    <source>
        <dbReference type="Proteomes" id="UP000242715"/>
    </source>
</evidence>
<sequence length="79" mass="8720">MASSTQFALTLIALTLFQFLTVTQFGREFYPVPEHHSSPPPVLLYNPANQMPSPHHLHGPAVYGEEHSALKIPPENSLA</sequence>
<dbReference type="Proteomes" id="UP000242715">
    <property type="component" value="Unassembled WGS sequence"/>
</dbReference>
<protein>
    <submittedName>
        <fullName evidence="3">Uncharacterized protein</fullName>
    </submittedName>
</protein>
<feature type="chain" id="PRO_5016233041" evidence="2">
    <location>
        <begin position="26"/>
        <end position="79"/>
    </location>
</feature>
<accession>A0A2Z6MHL9</accession>
<feature type="signal peptide" evidence="2">
    <location>
        <begin position="1"/>
        <end position="25"/>
    </location>
</feature>
<evidence type="ECO:0000256" key="2">
    <source>
        <dbReference type="SAM" id="SignalP"/>
    </source>
</evidence>
<keyword evidence="4" id="KW-1185">Reference proteome</keyword>
<reference evidence="4" key="1">
    <citation type="journal article" date="2017" name="Front. Plant Sci.">
        <title>Climate Clever Clovers: New Paradigm to Reduce the Environmental Footprint of Ruminants by Breeding Low Methanogenic Forages Utilizing Haplotype Variation.</title>
        <authorList>
            <person name="Kaur P."/>
            <person name="Appels R."/>
            <person name="Bayer P.E."/>
            <person name="Keeble-Gagnere G."/>
            <person name="Wang J."/>
            <person name="Hirakawa H."/>
            <person name="Shirasawa K."/>
            <person name="Vercoe P."/>
            <person name="Stefanova K."/>
            <person name="Durmic Z."/>
            <person name="Nichols P."/>
            <person name="Revell C."/>
            <person name="Isobe S.N."/>
            <person name="Edwards D."/>
            <person name="Erskine W."/>
        </authorList>
    </citation>
    <scope>NUCLEOTIDE SEQUENCE [LARGE SCALE GENOMIC DNA]</scope>
    <source>
        <strain evidence="4">cv. Daliak</strain>
    </source>
</reference>
<dbReference type="EMBL" id="DF973251">
    <property type="protein sequence ID" value="GAU22615.1"/>
    <property type="molecule type" value="Genomic_DNA"/>
</dbReference>
<dbReference type="AlphaFoldDB" id="A0A2Z6MHL9"/>
<name>A0A2Z6MHL9_TRISU</name>
<evidence type="ECO:0000313" key="3">
    <source>
        <dbReference type="EMBL" id="GAU22615.1"/>
    </source>
</evidence>